<dbReference type="PRINTS" id="PR00111">
    <property type="entry name" value="ABHYDROLASE"/>
</dbReference>
<protein>
    <submittedName>
        <fullName evidence="2">3-oxoadipate enol-lactonase</fullName>
        <ecNumber evidence="2">3.1.1.24</ecNumber>
    </submittedName>
</protein>
<dbReference type="NCBIfam" id="TIGR02427">
    <property type="entry name" value="protocat_pcaD"/>
    <property type="match status" value="1"/>
</dbReference>
<dbReference type="PANTHER" id="PTHR43433:SF5">
    <property type="entry name" value="AB HYDROLASE-1 DOMAIN-CONTAINING PROTEIN"/>
    <property type="match status" value="1"/>
</dbReference>
<feature type="domain" description="AB hydrolase-1" evidence="1">
    <location>
        <begin position="38"/>
        <end position="261"/>
    </location>
</feature>
<reference evidence="2 3" key="1">
    <citation type="submission" date="2023-08" db="EMBL/GenBank/DDBJ databases">
        <title>The whole genome sequence of Lysobacter yananisis.</title>
        <authorList>
            <person name="Sun H."/>
        </authorList>
    </citation>
    <scope>NUCLEOTIDE SEQUENCE [LARGE SCALE GENOMIC DNA]</scope>
    <source>
        <strain evidence="2 3">SNNU513</strain>
    </source>
</reference>
<gene>
    <name evidence="2" type="primary">pcaD</name>
    <name evidence="2" type="ORF">RDV84_03225</name>
</gene>
<dbReference type="EMBL" id="CP133568">
    <property type="protein sequence ID" value="WMT03870.1"/>
    <property type="molecule type" value="Genomic_DNA"/>
</dbReference>
<keyword evidence="2" id="KW-0378">Hydrolase</keyword>
<dbReference type="Gene3D" id="3.40.50.1820">
    <property type="entry name" value="alpha/beta hydrolase"/>
    <property type="match status" value="1"/>
</dbReference>
<dbReference type="InterPro" id="IPR029058">
    <property type="entry name" value="AB_hydrolase_fold"/>
</dbReference>
<organism evidence="2 3">
    <name type="scientific">Lysobacter yananisis</name>
    <dbReference type="NCBI Taxonomy" id="1003114"/>
    <lineage>
        <taxon>Bacteria</taxon>
        <taxon>Pseudomonadati</taxon>
        <taxon>Pseudomonadota</taxon>
        <taxon>Gammaproteobacteria</taxon>
        <taxon>Lysobacterales</taxon>
        <taxon>Lysobacteraceae</taxon>
        <taxon>Lysobacter</taxon>
    </lineage>
</organism>
<sequence>MSIVAAVPNPVPNTVSGHVVAGDGTRIAYRFDGDSERPVLVLSNSIATDLHMWDAQIPALSARFRVLRYDARGHGGSDAPAGAYSLDRLGRDVLELLDALGLERVHFLGLSLGGFVGQWLAIRAPQRIDRLVLSNTSAHLGPAAAFDERIREALAAPDMSAIAARFLRDWFPPAMLDAADPRIEPFRDALLAMRATGLAGSFAAVRDADLRRTAASIAAPTLVIAGRSDPVTLAEHGRVLAETVPGARFLLLPAVHMANIECADAFERAVIEFLTA</sequence>
<dbReference type="EC" id="3.1.1.24" evidence="2"/>
<dbReference type="InterPro" id="IPR026968">
    <property type="entry name" value="PcaD/CatD"/>
</dbReference>
<evidence type="ECO:0000313" key="2">
    <source>
        <dbReference type="EMBL" id="WMT03870.1"/>
    </source>
</evidence>
<accession>A0ABY9PAQ1</accession>
<name>A0ABY9PAQ1_9GAMM</name>
<dbReference type="RefSeq" id="WP_309152419.1">
    <property type="nucleotide sequence ID" value="NZ_CP133568.1"/>
</dbReference>
<dbReference type="Proteomes" id="UP001229313">
    <property type="component" value="Chromosome"/>
</dbReference>
<dbReference type="Pfam" id="PF00561">
    <property type="entry name" value="Abhydrolase_1"/>
    <property type="match status" value="1"/>
</dbReference>
<keyword evidence="3" id="KW-1185">Reference proteome</keyword>
<dbReference type="PANTHER" id="PTHR43433">
    <property type="entry name" value="HYDROLASE, ALPHA/BETA FOLD FAMILY PROTEIN"/>
    <property type="match status" value="1"/>
</dbReference>
<proteinExistence type="predicted"/>
<dbReference type="GO" id="GO:0047570">
    <property type="term" value="F:3-oxoadipate enol-lactonase activity"/>
    <property type="evidence" value="ECO:0007669"/>
    <property type="project" value="UniProtKB-EC"/>
</dbReference>
<dbReference type="SUPFAM" id="SSF53474">
    <property type="entry name" value="alpha/beta-Hydrolases"/>
    <property type="match status" value="1"/>
</dbReference>
<dbReference type="InterPro" id="IPR050471">
    <property type="entry name" value="AB_hydrolase"/>
</dbReference>
<dbReference type="InterPro" id="IPR000073">
    <property type="entry name" value="AB_hydrolase_1"/>
</dbReference>
<evidence type="ECO:0000313" key="3">
    <source>
        <dbReference type="Proteomes" id="UP001229313"/>
    </source>
</evidence>
<evidence type="ECO:0000259" key="1">
    <source>
        <dbReference type="Pfam" id="PF00561"/>
    </source>
</evidence>